<name>A0A484GIX2_SOUCH</name>
<reference evidence="2 3" key="1">
    <citation type="journal article" date="2018" name="Genomics">
        <title>Molecular footprints of inshore aquatic adaptation in Indo-Pacific humpback dolphin (Sousa chinensis).</title>
        <authorList>
            <person name="Ming Y."/>
            <person name="Jian J."/>
            <person name="Yu F."/>
            <person name="Yu X."/>
            <person name="Wang J."/>
            <person name="Liu W."/>
        </authorList>
    </citation>
    <scope>NUCLEOTIDE SEQUENCE [LARGE SCALE GENOMIC DNA]</scope>
    <source>
        <strain evidence="2">MY-2018</strain>
        <tissue evidence="2">Skin</tissue>
    </source>
</reference>
<proteinExistence type="predicted"/>
<dbReference type="EMBL" id="QWLN02007406">
    <property type="protein sequence ID" value="TEA35505.1"/>
    <property type="molecule type" value="Genomic_DNA"/>
</dbReference>
<evidence type="ECO:0000313" key="2">
    <source>
        <dbReference type="EMBL" id="TEA35505.1"/>
    </source>
</evidence>
<protein>
    <submittedName>
        <fullName evidence="2">Uncharacterized protein</fullName>
    </submittedName>
</protein>
<feature type="region of interest" description="Disordered" evidence="1">
    <location>
        <begin position="1"/>
        <end position="39"/>
    </location>
</feature>
<organism evidence="2 3">
    <name type="scientific">Sousa chinensis</name>
    <name type="common">Indo-pacific humpbacked dolphin</name>
    <name type="synonym">Steno chinensis</name>
    <dbReference type="NCBI Taxonomy" id="103600"/>
    <lineage>
        <taxon>Eukaryota</taxon>
        <taxon>Metazoa</taxon>
        <taxon>Chordata</taxon>
        <taxon>Craniata</taxon>
        <taxon>Vertebrata</taxon>
        <taxon>Euteleostomi</taxon>
        <taxon>Mammalia</taxon>
        <taxon>Eutheria</taxon>
        <taxon>Laurasiatheria</taxon>
        <taxon>Artiodactyla</taxon>
        <taxon>Whippomorpha</taxon>
        <taxon>Cetacea</taxon>
        <taxon>Odontoceti</taxon>
        <taxon>Delphinidae</taxon>
        <taxon>Sousa</taxon>
    </lineage>
</organism>
<accession>A0A484GIX2</accession>
<feature type="non-terminal residue" evidence="2">
    <location>
        <position position="1"/>
    </location>
</feature>
<evidence type="ECO:0000313" key="3">
    <source>
        <dbReference type="Proteomes" id="UP000295264"/>
    </source>
</evidence>
<dbReference type="AlphaFoldDB" id="A0A484GIX2"/>
<gene>
    <name evidence="2" type="ORF">DBR06_SOUSAS20510090</name>
</gene>
<comment type="caution">
    <text evidence="2">The sequence shown here is derived from an EMBL/GenBank/DDBJ whole genome shotgun (WGS) entry which is preliminary data.</text>
</comment>
<sequence>LHAPNVGGPGSIPGRGTRSVRMLQLRSPHATTKKSECCN</sequence>
<evidence type="ECO:0000256" key="1">
    <source>
        <dbReference type="SAM" id="MobiDB-lite"/>
    </source>
</evidence>
<keyword evidence="3" id="KW-1185">Reference proteome</keyword>
<dbReference type="Proteomes" id="UP000295264">
    <property type="component" value="Unassembled WGS sequence"/>
</dbReference>